<keyword evidence="4" id="KW-1185">Reference proteome</keyword>
<evidence type="ECO:0000313" key="3">
    <source>
        <dbReference type="EMBL" id="KCW45855.1"/>
    </source>
</evidence>
<keyword evidence="1" id="KW-1133">Transmembrane helix</keyword>
<dbReference type="Proteomes" id="UP000030711">
    <property type="component" value="Unassembled WGS sequence"/>
</dbReference>
<dbReference type="EMBL" id="KK198771">
    <property type="protein sequence ID" value="KCW45855.1"/>
    <property type="molecule type" value="Genomic_DNA"/>
</dbReference>
<sequence>MKHLQWRILPALILLASFAAYLYVKEPSKRHGFSERKMAFLVAIDVSRIHASVALPVTQGDDMWFGVEVSTRPLLDKQSVVQHSDAIERKWCFRLRLSFLGFTRRLLCWEIGEMICPWEFW</sequence>
<name>A0A058ZXU3_EUCGR</name>
<feature type="transmembrane region" description="Helical" evidence="1">
    <location>
        <begin position="6"/>
        <end position="24"/>
    </location>
</feature>
<dbReference type="AlphaFoldDB" id="A0A058ZXU3"/>
<reference evidence="2" key="2">
    <citation type="journal article" date="2014" name="Nature">
        <title>The genome of Eucalyptus grandis.</title>
        <authorList>
            <person name="Myburg A.A."/>
            <person name="Grattapaglia D."/>
            <person name="Tuskan G.A."/>
            <person name="Hellsten U."/>
            <person name="Hayes R.D."/>
            <person name="Grimwood J."/>
            <person name="Jenkins J."/>
            <person name="Lindquist E."/>
            <person name="Tice H."/>
            <person name="Bauer D."/>
            <person name="Goodstein D.M."/>
            <person name="Dubchak I."/>
            <person name="Poliakov A."/>
            <person name="Mizrachi E."/>
            <person name="Kullan A.R."/>
            <person name="Hussey S.G."/>
            <person name="Pinard D."/>
            <person name="van der Merwe K."/>
            <person name="Singh P."/>
            <person name="van Jaarsveld I."/>
            <person name="Silva-Junior O.B."/>
            <person name="Togawa R.C."/>
            <person name="Pappas M.R."/>
            <person name="Faria D.A."/>
            <person name="Sansaloni C.P."/>
            <person name="Petroli C.D."/>
            <person name="Yang X."/>
            <person name="Ranjan P."/>
            <person name="Tschaplinski T.J."/>
            <person name="Ye C.Y."/>
            <person name="Li T."/>
            <person name="Sterck L."/>
            <person name="Vanneste K."/>
            <person name="Murat F."/>
            <person name="Soler M."/>
            <person name="Clemente H.S."/>
            <person name="Saidi N."/>
            <person name="Cassan-Wang H."/>
            <person name="Dunand C."/>
            <person name="Hefer C.A."/>
            <person name="Bornberg-Bauer E."/>
            <person name="Kersting A.R."/>
            <person name="Vining K."/>
            <person name="Amarasinghe V."/>
            <person name="Ranik M."/>
            <person name="Naithani S."/>
            <person name="Elser J."/>
            <person name="Boyd A.E."/>
            <person name="Liston A."/>
            <person name="Spatafora J.W."/>
            <person name="Dharmwardhana P."/>
            <person name="Raja R."/>
            <person name="Sullivan C."/>
            <person name="Romanel E."/>
            <person name="Alves-Ferreira M."/>
            <person name="Kulheim C."/>
            <person name="Foley W."/>
            <person name="Carocha V."/>
            <person name="Paiva J."/>
            <person name="Kudrna D."/>
            <person name="Brommonschenkel S.H."/>
            <person name="Pasquali G."/>
            <person name="Byrne M."/>
            <person name="Rigault P."/>
            <person name="Tibbits J."/>
            <person name="Spokevicius A."/>
            <person name="Jones R.C."/>
            <person name="Steane D.A."/>
            <person name="Vaillancourt R.E."/>
            <person name="Potts B.M."/>
            <person name="Joubert F."/>
            <person name="Barry K."/>
            <person name="Pappas G.J."/>
            <person name="Strauss S.H."/>
            <person name="Jaiswal P."/>
            <person name="Grima-Pettenati J."/>
            <person name="Salse J."/>
            <person name="Van de Peer Y."/>
            <person name="Rokhsar D.S."/>
            <person name="Schmutz J."/>
        </authorList>
    </citation>
    <scope>NUCLEOTIDE SEQUENCE</scope>
    <source>
        <tissue evidence="2">Leaf extractions</tissue>
    </source>
</reference>
<proteinExistence type="predicted"/>
<dbReference type="Gramene" id="KCW45855">
    <property type="protein sequence ID" value="KCW45855"/>
    <property type="gene ID" value="EUGRSUZ_L00325"/>
</dbReference>
<reference evidence="3" key="1">
    <citation type="submission" date="2013-07" db="EMBL/GenBank/DDBJ databases">
        <title>The genome of Eucalyptus grandis.</title>
        <authorList>
            <person name="Schmutz J."/>
            <person name="Hayes R."/>
            <person name="Myburg A."/>
            <person name="Tuskan G."/>
            <person name="Grattapaglia D."/>
            <person name="Rokhsar D.S."/>
        </authorList>
    </citation>
    <scope>NUCLEOTIDE SEQUENCE</scope>
    <source>
        <tissue evidence="3">Leaf extractions</tissue>
    </source>
</reference>
<protein>
    <submittedName>
        <fullName evidence="3">Uncharacterized protein</fullName>
    </submittedName>
</protein>
<keyword evidence="1" id="KW-0812">Transmembrane</keyword>
<keyword evidence="1" id="KW-0472">Membrane</keyword>
<gene>
    <name evidence="3" type="ORF">EUGRSUZ_L00325</name>
</gene>
<evidence type="ECO:0000256" key="1">
    <source>
        <dbReference type="SAM" id="Phobius"/>
    </source>
</evidence>
<dbReference type="InParanoid" id="A0A058ZXU3"/>
<accession>A0A058ZXU3</accession>
<evidence type="ECO:0000313" key="2">
    <source>
        <dbReference type="EMBL" id="KAK2633220.1"/>
    </source>
</evidence>
<reference evidence="2" key="3">
    <citation type="submission" date="2023-04" db="EMBL/GenBank/DDBJ databases">
        <title>WGS assembly of Eucalyptus grandis.</title>
        <authorList>
            <person name="Myburg A."/>
            <person name="Grattapaglia D."/>
            <person name="Tuskan G."/>
            <person name="Hellsten U."/>
            <person name="Hayes R."/>
            <person name="Grimwood J."/>
            <person name="Jenkins J."/>
            <person name="Lindquist E."/>
            <person name="Tice H."/>
            <person name="Bauer D."/>
            <person name="Goodstein D."/>
            <person name="Dubchak I."/>
            <person name="Poliakov A."/>
            <person name="Mizrachi E."/>
            <person name="Kullan A."/>
            <person name="Hussey S."/>
            <person name="Pinard D."/>
            <person name="Van D."/>
            <person name="Singh P."/>
            <person name="Van J."/>
            <person name="Silva-Junior O."/>
            <person name="Togawa R."/>
            <person name="Pappas M."/>
            <person name="Faria D."/>
            <person name="Sansaloni C."/>
            <person name="Petroli C."/>
            <person name="Yang X."/>
            <person name="Ranjan P."/>
            <person name="Tschaplinski T."/>
            <person name="Ye C."/>
            <person name="Li T."/>
            <person name="Sterck L."/>
            <person name="Vanneste K."/>
            <person name="Murat F."/>
            <person name="Soler M."/>
            <person name="Clemente H."/>
            <person name="Saidi N."/>
            <person name="Cassan-Wang H."/>
            <person name="Dunand C."/>
            <person name="Hefer C."/>
            <person name="Bornberg-Bauer E."/>
            <person name="Kersting A."/>
            <person name="Vining K."/>
            <person name="Amarasinghe V."/>
            <person name="Ranik M."/>
            <person name="Naithani S."/>
            <person name="Elser J."/>
            <person name="Boyd A."/>
            <person name="Liston A."/>
            <person name="Spatafora J."/>
            <person name="Dharmwardhana P."/>
            <person name="Raja R."/>
            <person name="Sullivan C."/>
            <person name="Romanel E."/>
            <person name="Alves-Ferreira M."/>
            <person name="Kulheim C."/>
            <person name="Foley W."/>
            <person name="Carocha V."/>
            <person name="Paiva J."/>
            <person name="Kudrna D."/>
            <person name="Brommonschenkel S."/>
            <person name="Pasquali G."/>
            <person name="Byrne M."/>
            <person name="Rigault P."/>
            <person name="Tibbits J."/>
            <person name="Spokevicius A."/>
            <person name="Jones R."/>
            <person name="Steane D."/>
            <person name="Vaillancourt R."/>
            <person name="Potts B."/>
            <person name="Joubert F."/>
            <person name="Barry K."/>
            <person name="Pappas G."/>
            <person name="Strauss S."/>
            <person name="Jaiswal P."/>
            <person name="Grima-Pettenati J."/>
            <person name="Salse J."/>
            <person name="Van D."/>
            <person name="Rokhsar D."/>
            <person name="Schmutz J."/>
        </authorList>
    </citation>
    <scope>NUCLEOTIDE SEQUENCE</scope>
    <source>
        <tissue evidence="2">Leaf extractions</tissue>
    </source>
</reference>
<dbReference type="EMBL" id="MU848263">
    <property type="protein sequence ID" value="KAK2633220.1"/>
    <property type="molecule type" value="Genomic_DNA"/>
</dbReference>
<reference evidence="2" key="4">
    <citation type="submission" date="2023-07" db="EMBL/GenBank/DDBJ databases">
        <authorList>
            <person name="Myburg A.A."/>
            <person name="Grattapaglia D."/>
            <person name="Tuskan G.A."/>
            <person name="Hellsten U."/>
            <person name="Hayes R.D."/>
            <person name="Grimwood J."/>
            <person name="Jenkins J."/>
            <person name="Lindquist E."/>
            <person name="Tice H."/>
            <person name="Bauer D."/>
            <person name="Goodstein D.M."/>
            <person name="Dubchak I."/>
            <person name="Poliakov A."/>
            <person name="Mizrachi E."/>
            <person name="Kullan A.R."/>
            <person name="Hussey S.G."/>
            <person name="Pinard D."/>
            <person name="Van D.M."/>
            <person name="Singh P."/>
            <person name="Van J.I."/>
            <person name="Silva-Junior O.B."/>
            <person name="Togawa R.C."/>
            <person name="Pappas M.R."/>
            <person name="Faria D.A."/>
            <person name="Sansaloni C.P."/>
            <person name="Petroli C.D."/>
            <person name="Yang X."/>
            <person name="Ranjan P."/>
            <person name="Tschaplinski T.J."/>
            <person name="Ye C.Y."/>
            <person name="Li T."/>
            <person name="Sterck L."/>
            <person name="Vanneste K."/>
            <person name="Murat F."/>
            <person name="Soler M."/>
            <person name="Clemente H.S."/>
            <person name="Saidi N."/>
            <person name="Cassan-Wang H."/>
            <person name="Dunand C."/>
            <person name="Hefer C.A."/>
            <person name="Bornberg-Bauer E."/>
            <person name="Kersting A.R."/>
            <person name="Vining K."/>
            <person name="Amarasinghe V."/>
            <person name="Ranik M."/>
            <person name="Naithani S."/>
            <person name="Elser J."/>
            <person name="Boyd A.E."/>
            <person name="Liston A."/>
            <person name="Spatafora J.W."/>
            <person name="Dharmwardhana P."/>
            <person name="Raja R."/>
            <person name="Sullivan C."/>
            <person name="Romanel E."/>
            <person name="Alves-Ferreira M."/>
            <person name="Kulheim C."/>
            <person name="Foley W."/>
            <person name="Carocha V."/>
            <person name="Paiva J."/>
            <person name="Kudrna D."/>
            <person name="Brommonschenkel S.H."/>
            <person name="Pasquali G."/>
            <person name="Byrne M."/>
            <person name="Rigault P."/>
            <person name="Tibbits J."/>
            <person name="Spokevicius A."/>
            <person name="Jones R.C."/>
            <person name="Steane D.A."/>
            <person name="Vaillancourt R.E."/>
            <person name="Potts B.M."/>
            <person name="Joubert F."/>
            <person name="Barry K."/>
            <person name="Pappas G.J."/>
            <person name="Strauss S.H."/>
            <person name="Jaiswal P."/>
            <person name="Grima-Pettenati J."/>
            <person name="Salse J."/>
            <person name="Van D.P."/>
            <person name="Rokhsar D.S."/>
            <person name="Schmutz J."/>
        </authorList>
    </citation>
    <scope>NUCLEOTIDE SEQUENCE</scope>
    <source>
        <tissue evidence="2">Leaf extractions</tissue>
    </source>
</reference>
<evidence type="ECO:0000313" key="4">
    <source>
        <dbReference type="Proteomes" id="UP000030711"/>
    </source>
</evidence>
<organism evidence="3">
    <name type="scientific">Eucalyptus grandis</name>
    <name type="common">Flooded gum</name>
    <dbReference type="NCBI Taxonomy" id="71139"/>
    <lineage>
        <taxon>Eukaryota</taxon>
        <taxon>Viridiplantae</taxon>
        <taxon>Streptophyta</taxon>
        <taxon>Embryophyta</taxon>
        <taxon>Tracheophyta</taxon>
        <taxon>Spermatophyta</taxon>
        <taxon>Magnoliopsida</taxon>
        <taxon>eudicotyledons</taxon>
        <taxon>Gunneridae</taxon>
        <taxon>Pentapetalae</taxon>
        <taxon>rosids</taxon>
        <taxon>malvids</taxon>
        <taxon>Myrtales</taxon>
        <taxon>Myrtaceae</taxon>
        <taxon>Myrtoideae</taxon>
        <taxon>Eucalypteae</taxon>
        <taxon>Eucalyptus</taxon>
    </lineage>
</organism>